<dbReference type="AlphaFoldDB" id="A0A545TFC2"/>
<dbReference type="EMBL" id="VHSH01000009">
    <property type="protein sequence ID" value="TQV75895.1"/>
    <property type="molecule type" value="Genomic_DNA"/>
</dbReference>
<evidence type="ECO:0000313" key="2">
    <source>
        <dbReference type="Proteomes" id="UP000315252"/>
    </source>
</evidence>
<protein>
    <recommendedName>
        <fullName evidence="3">GNAT family N-acetyltransferase</fullName>
    </recommendedName>
</protein>
<dbReference type="OrthoDB" id="8479388at2"/>
<name>A0A545TFC2_9PROT</name>
<sequence length="158" mass="17774">MDLQARELTTDRMAQAFPLMQLVNPNLSFDGWQRYVAYRTQSEVTEPGGILLIEDASQHIAGLFGYLIELNLQHGRVLVARDLVTLALFEHQRCQTLRTIVETMDELAESNSCSAIHTVTVMPPTCEDICIPYAELFAAAGHRREPWGYCKLLGPHCV</sequence>
<reference evidence="1 2" key="1">
    <citation type="submission" date="2019-06" db="EMBL/GenBank/DDBJ databases">
        <title>Whole genome sequence for Rhodospirillaceae sp. R148.</title>
        <authorList>
            <person name="Wang G."/>
        </authorList>
    </citation>
    <scope>NUCLEOTIDE SEQUENCE [LARGE SCALE GENOMIC DNA]</scope>
    <source>
        <strain evidence="1 2">R148</strain>
    </source>
</reference>
<accession>A0A545TFC2</accession>
<evidence type="ECO:0008006" key="3">
    <source>
        <dbReference type="Google" id="ProtNLM"/>
    </source>
</evidence>
<dbReference type="Proteomes" id="UP000315252">
    <property type="component" value="Unassembled WGS sequence"/>
</dbReference>
<gene>
    <name evidence="1" type="ORF">FKG95_23615</name>
</gene>
<comment type="caution">
    <text evidence="1">The sequence shown here is derived from an EMBL/GenBank/DDBJ whole genome shotgun (WGS) entry which is preliminary data.</text>
</comment>
<dbReference type="RefSeq" id="WP_142898882.1">
    <property type="nucleotide sequence ID" value="NZ_ML660060.1"/>
</dbReference>
<evidence type="ECO:0000313" key="1">
    <source>
        <dbReference type="EMBL" id="TQV75895.1"/>
    </source>
</evidence>
<keyword evidence="2" id="KW-1185">Reference proteome</keyword>
<proteinExistence type="predicted"/>
<organism evidence="1 2">
    <name type="scientific">Denitrobaculum tricleocarpae</name>
    <dbReference type="NCBI Taxonomy" id="2591009"/>
    <lineage>
        <taxon>Bacteria</taxon>
        <taxon>Pseudomonadati</taxon>
        <taxon>Pseudomonadota</taxon>
        <taxon>Alphaproteobacteria</taxon>
        <taxon>Rhodospirillales</taxon>
        <taxon>Rhodospirillaceae</taxon>
        <taxon>Denitrobaculum</taxon>
    </lineage>
</organism>